<evidence type="ECO:0000256" key="1">
    <source>
        <dbReference type="ARBA" id="ARBA00007274"/>
    </source>
</evidence>
<dbReference type="InterPro" id="IPR041561">
    <property type="entry name" value="PglD_N"/>
</dbReference>
<dbReference type="Proteomes" id="UP000018004">
    <property type="component" value="Unassembled WGS sequence"/>
</dbReference>
<dbReference type="Pfam" id="PF17836">
    <property type="entry name" value="PglD_N"/>
    <property type="match status" value="1"/>
</dbReference>
<comment type="caution">
    <text evidence="5">The sequence shown here is derived from an EMBL/GenBank/DDBJ whole genome shotgun (WGS) entry which is preliminary data.</text>
</comment>
<proteinExistence type="inferred from homology"/>
<name>V6SLG2_9FLAO</name>
<dbReference type="SUPFAM" id="SSF51161">
    <property type="entry name" value="Trimeric LpxA-like enzymes"/>
    <property type="match status" value="1"/>
</dbReference>
<reference evidence="5 6" key="1">
    <citation type="submission" date="2013-08" db="EMBL/GenBank/DDBJ databases">
        <title>Flavobacterium limnosediminis JC2902 genome sequencing.</title>
        <authorList>
            <person name="Lee K."/>
            <person name="Yi H."/>
            <person name="Park S."/>
            <person name="Chun J."/>
        </authorList>
    </citation>
    <scope>NUCLEOTIDE SEQUENCE [LARGE SCALE GENOMIC DNA]</scope>
    <source>
        <strain evidence="5 6">JC2902</strain>
    </source>
</reference>
<dbReference type="CDD" id="cd03360">
    <property type="entry name" value="LbH_AT_putative"/>
    <property type="match status" value="1"/>
</dbReference>
<dbReference type="Gene3D" id="2.160.10.10">
    <property type="entry name" value="Hexapeptide repeat proteins"/>
    <property type="match status" value="1"/>
</dbReference>
<dbReference type="AlphaFoldDB" id="V6SLG2"/>
<dbReference type="eggNOG" id="COG0110">
    <property type="taxonomic scope" value="Bacteria"/>
</dbReference>
<keyword evidence="6" id="KW-1185">Reference proteome</keyword>
<feature type="domain" description="PglD N-terminal" evidence="4">
    <location>
        <begin position="2"/>
        <end position="73"/>
    </location>
</feature>
<gene>
    <name evidence="5" type="ORF">FLJC2902T_19620</name>
</gene>
<feature type="binding site" evidence="3">
    <location>
        <begin position="7"/>
        <end position="9"/>
    </location>
    <ligand>
        <name>substrate</name>
    </ligand>
</feature>
<evidence type="ECO:0000256" key="3">
    <source>
        <dbReference type="PIRSR" id="PIRSR620019-2"/>
    </source>
</evidence>
<dbReference type="OrthoDB" id="9794407at2"/>
<evidence type="ECO:0000313" key="6">
    <source>
        <dbReference type="Proteomes" id="UP000018004"/>
    </source>
</evidence>
<sequence length="202" mass="21164">MYIFGASGHGKVVKSIVEAMKMQLTAFVDDSPKGITFMGMPVFSTGQLQEVTALPFLIAVGNNAIRKKIAERLSAIYEIGIHPTAVIDSTATLGEGSVVMPNAVVNSDTEIGKHVIVNSGAVVEHDCILEDYVHLSPNATLAGNVFVGEGTQIGAGAVVLQGIKVGKWCMVGAGAVVLKDLPDNVTAVGNPARIIKEHNPFK</sequence>
<feature type="binding site" evidence="3">
    <location>
        <position position="134"/>
    </location>
    <ligand>
        <name>acetyl-CoA</name>
        <dbReference type="ChEBI" id="CHEBI:57288"/>
    </ligand>
</feature>
<dbReference type="NCBIfam" id="TIGR03570">
    <property type="entry name" value="NeuD_NnaD"/>
    <property type="match status" value="1"/>
</dbReference>
<dbReference type="GO" id="GO:0016740">
    <property type="term" value="F:transferase activity"/>
    <property type="evidence" value="ECO:0007669"/>
    <property type="project" value="UniProtKB-KW"/>
</dbReference>
<dbReference type="Gene3D" id="3.40.50.20">
    <property type="match status" value="1"/>
</dbReference>
<feature type="site" description="Increases basicity of active site His" evidence="2">
    <location>
        <position position="126"/>
    </location>
</feature>
<evidence type="ECO:0000259" key="4">
    <source>
        <dbReference type="Pfam" id="PF17836"/>
    </source>
</evidence>
<dbReference type="InterPro" id="IPR050179">
    <property type="entry name" value="Trans_hexapeptide_repeat"/>
</dbReference>
<keyword evidence="5" id="KW-0808">Transferase</keyword>
<protein>
    <submittedName>
        <fullName evidence="5">Acetyltransferase (Isoleucine patch superfamily)</fullName>
    </submittedName>
</protein>
<feature type="active site" description="Proton acceptor" evidence="2">
    <location>
        <position position="125"/>
    </location>
</feature>
<dbReference type="PANTHER" id="PTHR43300:SF7">
    <property type="entry name" value="UDP-N-ACETYLBACILLOSAMINE N-ACETYLTRANSFERASE"/>
    <property type="match status" value="1"/>
</dbReference>
<dbReference type="PATRIC" id="fig|1341181.4.peg.1927"/>
<comment type="similarity">
    <text evidence="1">Belongs to the transferase hexapeptide repeat family.</text>
</comment>
<dbReference type="InterPro" id="IPR020019">
    <property type="entry name" value="AcTrfase_PglD-like"/>
</dbReference>
<dbReference type="Pfam" id="PF00132">
    <property type="entry name" value="Hexapep"/>
    <property type="match status" value="2"/>
</dbReference>
<dbReference type="RefSeq" id="WP_023579561.1">
    <property type="nucleotide sequence ID" value="NZ_AVGG01000011.1"/>
</dbReference>
<evidence type="ECO:0000256" key="2">
    <source>
        <dbReference type="PIRSR" id="PIRSR620019-1"/>
    </source>
</evidence>
<accession>V6SLG2</accession>
<dbReference type="PANTHER" id="PTHR43300">
    <property type="entry name" value="ACETYLTRANSFERASE"/>
    <property type="match status" value="1"/>
</dbReference>
<dbReference type="InterPro" id="IPR011004">
    <property type="entry name" value="Trimer_LpxA-like_sf"/>
</dbReference>
<evidence type="ECO:0000313" key="5">
    <source>
        <dbReference type="EMBL" id="ESU27259.1"/>
    </source>
</evidence>
<dbReference type="EMBL" id="AVGG01000011">
    <property type="protein sequence ID" value="ESU27259.1"/>
    <property type="molecule type" value="Genomic_DNA"/>
</dbReference>
<organism evidence="5 6">
    <name type="scientific">Flavobacterium limnosediminis JC2902</name>
    <dbReference type="NCBI Taxonomy" id="1341181"/>
    <lineage>
        <taxon>Bacteria</taxon>
        <taxon>Pseudomonadati</taxon>
        <taxon>Bacteroidota</taxon>
        <taxon>Flavobacteriia</taxon>
        <taxon>Flavobacteriales</taxon>
        <taxon>Flavobacteriaceae</taxon>
        <taxon>Flavobacterium</taxon>
    </lineage>
</organism>
<dbReference type="InterPro" id="IPR001451">
    <property type="entry name" value="Hexapep"/>
</dbReference>
<feature type="binding site" evidence="3">
    <location>
        <position position="61"/>
    </location>
    <ligand>
        <name>substrate</name>
    </ligand>
</feature>
<dbReference type="STRING" id="1341181.FLJC2902T_19620"/>